<feature type="compositionally biased region" description="Polar residues" evidence="1">
    <location>
        <begin position="32"/>
        <end position="43"/>
    </location>
</feature>
<evidence type="ECO:0000313" key="3">
    <source>
        <dbReference type="Proteomes" id="UP001470230"/>
    </source>
</evidence>
<comment type="caution">
    <text evidence="2">The sequence shown here is derived from an EMBL/GenBank/DDBJ whole genome shotgun (WGS) entry which is preliminary data.</text>
</comment>
<proteinExistence type="predicted"/>
<dbReference type="Proteomes" id="UP001470230">
    <property type="component" value="Unassembled WGS sequence"/>
</dbReference>
<accession>A0ABR2HU40</accession>
<evidence type="ECO:0000313" key="2">
    <source>
        <dbReference type="EMBL" id="KAK8852353.1"/>
    </source>
</evidence>
<gene>
    <name evidence="2" type="ORF">M9Y10_017327</name>
</gene>
<name>A0ABR2HU40_9EUKA</name>
<organism evidence="2 3">
    <name type="scientific">Tritrichomonas musculus</name>
    <dbReference type="NCBI Taxonomy" id="1915356"/>
    <lineage>
        <taxon>Eukaryota</taxon>
        <taxon>Metamonada</taxon>
        <taxon>Parabasalia</taxon>
        <taxon>Tritrichomonadida</taxon>
        <taxon>Tritrichomonadidae</taxon>
        <taxon>Tritrichomonas</taxon>
    </lineage>
</organism>
<keyword evidence="3" id="KW-1185">Reference proteome</keyword>
<reference evidence="2 3" key="1">
    <citation type="submission" date="2024-04" db="EMBL/GenBank/DDBJ databases">
        <title>Tritrichomonas musculus Genome.</title>
        <authorList>
            <person name="Alves-Ferreira E."/>
            <person name="Grigg M."/>
            <person name="Lorenzi H."/>
            <person name="Galac M."/>
        </authorList>
    </citation>
    <scope>NUCLEOTIDE SEQUENCE [LARGE SCALE GENOMIC DNA]</scope>
    <source>
        <strain evidence="2 3">EAF2021</strain>
    </source>
</reference>
<sequence>MEVILSWFIQESKLKTHLIHIIPNEDEEPTFPESSTTKGTPKTKNNHDCITIRKQFLNGITNMHKIEFDFLENAKKEKIFSKVIL</sequence>
<dbReference type="EMBL" id="JAPFFF010000023">
    <property type="protein sequence ID" value="KAK8852353.1"/>
    <property type="molecule type" value="Genomic_DNA"/>
</dbReference>
<evidence type="ECO:0000256" key="1">
    <source>
        <dbReference type="SAM" id="MobiDB-lite"/>
    </source>
</evidence>
<protein>
    <submittedName>
        <fullName evidence="2">Uncharacterized protein</fullName>
    </submittedName>
</protein>
<feature type="region of interest" description="Disordered" evidence="1">
    <location>
        <begin position="25"/>
        <end position="46"/>
    </location>
</feature>